<proteinExistence type="predicted"/>
<name>A0A5M6ITW0_9PROT</name>
<accession>A0A5M6ITW0</accession>
<feature type="signal peptide" evidence="1">
    <location>
        <begin position="1"/>
        <end position="22"/>
    </location>
</feature>
<evidence type="ECO:0000313" key="3">
    <source>
        <dbReference type="Proteomes" id="UP000325255"/>
    </source>
</evidence>
<protein>
    <submittedName>
        <fullName evidence="2">Uncharacterized protein</fullName>
    </submittedName>
</protein>
<gene>
    <name evidence="2" type="ORF">F1189_13295</name>
</gene>
<dbReference type="EMBL" id="VWPK01000018">
    <property type="protein sequence ID" value="KAA5611763.1"/>
    <property type="molecule type" value="Genomic_DNA"/>
</dbReference>
<organism evidence="2 3">
    <name type="scientific">Rhodovastum atsumiense</name>
    <dbReference type="NCBI Taxonomy" id="504468"/>
    <lineage>
        <taxon>Bacteria</taxon>
        <taxon>Pseudomonadati</taxon>
        <taxon>Pseudomonadota</taxon>
        <taxon>Alphaproteobacteria</taxon>
        <taxon>Acetobacterales</taxon>
        <taxon>Acetobacteraceae</taxon>
        <taxon>Rhodovastum</taxon>
    </lineage>
</organism>
<evidence type="ECO:0000313" key="2">
    <source>
        <dbReference type="EMBL" id="KAA5611763.1"/>
    </source>
</evidence>
<sequence length="113" mass="11778">MKFFVAALGALIAFGMAGQACAATIKPGQGVETQIGSYSLVSYFTRAGSDLRVVTTAQRIDDERGEPIRMVATLAPGQEAILSVPQKLGEPALSVTIIRVGDSIELHCGNAGQ</sequence>
<dbReference type="OrthoDB" id="7357032at2"/>
<comment type="caution">
    <text evidence="2">The sequence shown here is derived from an EMBL/GenBank/DDBJ whole genome shotgun (WGS) entry which is preliminary data.</text>
</comment>
<dbReference type="RefSeq" id="WP_150041304.1">
    <property type="nucleotide sequence ID" value="NZ_OW485601.1"/>
</dbReference>
<dbReference type="Proteomes" id="UP000325255">
    <property type="component" value="Unassembled WGS sequence"/>
</dbReference>
<dbReference type="PROSITE" id="PS51257">
    <property type="entry name" value="PROKAR_LIPOPROTEIN"/>
    <property type="match status" value="1"/>
</dbReference>
<reference evidence="2 3" key="1">
    <citation type="submission" date="2019-09" db="EMBL/GenBank/DDBJ databases">
        <title>Genome sequence of Rhodovastum atsumiense, a diverse member of the Acetobacteraceae family of non-sulfur purple photosynthetic bacteria.</title>
        <authorList>
            <person name="Meyer T."/>
            <person name="Kyndt J."/>
        </authorList>
    </citation>
    <scope>NUCLEOTIDE SEQUENCE [LARGE SCALE GENOMIC DNA]</scope>
    <source>
        <strain evidence="2 3">DSM 21279</strain>
    </source>
</reference>
<evidence type="ECO:0000256" key="1">
    <source>
        <dbReference type="SAM" id="SignalP"/>
    </source>
</evidence>
<keyword evidence="1" id="KW-0732">Signal</keyword>
<feature type="chain" id="PRO_5024319627" evidence="1">
    <location>
        <begin position="23"/>
        <end position="113"/>
    </location>
</feature>
<dbReference type="AlphaFoldDB" id="A0A5M6ITW0"/>
<keyword evidence="3" id="KW-1185">Reference proteome</keyword>